<dbReference type="Proteomes" id="UP000410492">
    <property type="component" value="Unassembled WGS sequence"/>
</dbReference>
<accession>A0A653BV40</accession>
<evidence type="ECO:0000256" key="5">
    <source>
        <dbReference type="ARBA" id="ARBA00023157"/>
    </source>
</evidence>
<keyword evidence="7" id="KW-0732">Signal</keyword>
<dbReference type="SUPFAM" id="SSF57501">
    <property type="entry name" value="Cystine-knot cytokines"/>
    <property type="match status" value="1"/>
</dbReference>
<dbReference type="EMBL" id="CAACVG010005562">
    <property type="protein sequence ID" value="VEN39439.1"/>
    <property type="molecule type" value="Genomic_DNA"/>
</dbReference>
<dbReference type="SMART" id="SM00204">
    <property type="entry name" value="TGFB"/>
    <property type="match status" value="1"/>
</dbReference>
<evidence type="ECO:0000256" key="6">
    <source>
        <dbReference type="RuleBase" id="RU000354"/>
    </source>
</evidence>
<evidence type="ECO:0000256" key="4">
    <source>
        <dbReference type="ARBA" id="ARBA00023030"/>
    </source>
</evidence>
<evidence type="ECO:0000256" key="7">
    <source>
        <dbReference type="SAM" id="SignalP"/>
    </source>
</evidence>
<protein>
    <recommendedName>
        <fullName evidence="8">TGF-beta family profile domain-containing protein</fullName>
    </recommendedName>
</protein>
<keyword evidence="5" id="KW-1015">Disulfide bond</keyword>
<proteinExistence type="inferred from homology"/>
<dbReference type="PANTHER" id="PTHR11848">
    <property type="entry name" value="TGF-BETA FAMILY"/>
    <property type="match status" value="1"/>
</dbReference>
<dbReference type="Gene3D" id="2.10.90.10">
    <property type="entry name" value="Cystine-knot cytokines"/>
    <property type="match status" value="1"/>
</dbReference>
<dbReference type="CDD" id="cd13751">
    <property type="entry name" value="TGF_beta_GDF8_like"/>
    <property type="match status" value="1"/>
</dbReference>
<evidence type="ECO:0000256" key="1">
    <source>
        <dbReference type="ARBA" id="ARBA00004613"/>
    </source>
</evidence>
<sequence length="392" mass="44682">MRVDTTLLMVLVLARCSLGDKHPSNRTQSVAKRRYLEGLSAGEFPSGGCGSCRMREEIKLRNIEVIKNEILRKMRLQQAPNITGKVLPEIPEHLRRRIDQEYEEMQADQPQFKPGFSVSEEEDEYHLKTQKIITFAQPYPRLRHKANSGVRGDVLHFTFGEGITKFHVSNATLFVFLKGTDRRPLPDVNVEVFKVQHPGGESPSFTRVASKKMTQPLGKGSWAEMELTETVSEWFKNPRDNYGFLVNATVNGKKIAVTDVTADKGKKVPFVEISTTESKRRIRRQIAFDCDEKMDQSYCCRYPLMVDFEVIGFDFIIAPKRYNAHMCHGECPFLAMQKHVHTHLTQMTMSNSMPPCCTPRKMSGITMLYFDNQLNVVYGALPGMVVDRCGCM</sequence>
<comment type="similarity">
    <text evidence="2 6">Belongs to the TGF-beta family.</text>
</comment>
<dbReference type="PROSITE" id="PS00250">
    <property type="entry name" value="TGF_BETA_1"/>
    <property type="match status" value="1"/>
</dbReference>
<keyword evidence="3" id="KW-0964">Secreted</keyword>
<reference evidence="9 10" key="1">
    <citation type="submission" date="2019-01" db="EMBL/GenBank/DDBJ databases">
        <authorList>
            <person name="Sayadi A."/>
        </authorList>
    </citation>
    <scope>NUCLEOTIDE SEQUENCE [LARGE SCALE GENOMIC DNA]</scope>
</reference>
<dbReference type="InterPro" id="IPR029034">
    <property type="entry name" value="Cystine-knot_cytokine"/>
</dbReference>
<feature type="signal peptide" evidence="7">
    <location>
        <begin position="1"/>
        <end position="19"/>
    </location>
</feature>
<dbReference type="Pfam" id="PF00019">
    <property type="entry name" value="TGF_beta"/>
    <property type="match status" value="1"/>
</dbReference>
<organism evidence="9 10">
    <name type="scientific">Callosobruchus maculatus</name>
    <name type="common">Southern cowpea weevil</name>
    <name type="synonym">Pulse bruchid</name>
    <dbReference type="NCBI Taxonomy" id="64391"/>
    <lineage>
        <taxon>Eukaryota</taxon>
        <taxon>Metazoa</taxon>
        <taxon>Ecdysozoa</taxon>
        <taxon>Arthropoda</taxon>
        <taxon>Hexapoda</taxon>
        <taxon>Insecta</taxon>
        <taxon>Pterygota</taxon>
        <taxon>Neoptera</taxon>
        <taxon>Endopterygota</taxon>
        <taxon>Coleoptera</taxon>
        <taxon>Polyphaga</taxon>
        <taxon>Cucujiformia</taxon>
        <taxon>Chrysomeloidea</taxon>
        <taxon>Chrysomelidae</taxon>
        <taxon>Bruchinae</taxon>
        <taxon>Bruchini</taxon>
        <taxon>Callosobruchus</taxon>
    </lineage>
</organism>
<dbReference type="AlphaFoldDB" id="A0A653BV40"/>
<name>A0A653BV40_CALMS</name>
<evidence type="ECO:0000313" key="10">
    <source>
        <dbReference type="Proteomes" id="UP000410492"/>
    </source>
</evidence>
<dbReference type="GO" id="GO:0005615">
    <property type="term" value="C:extracellular space"/>
    <property type="evidence" value="ECO:0007669"/>
    <property type="project" value="TreeGrafter"/>
</dbReference>
<evidence type="ECO:0000313" key="9">
    <source>
        <dbReference type="EMBL" id="VEN39439.1"/>
    </source>
</evidence>
<keyword evidence="4 6" id="KW-0339">Growth factor</keyword>
<gene>
    <name evidence="9" type="ORF">CALMAC_LOCUS3970</name>
</gene>
<evidence type="ECO:0000256" key="3">
    <source>
        <dbReference type="ARBA" id="ARBA00022525"/>
    </source>
</evidence>
<evidence type="ECO:0000256" key="2">
    <source>
        <dbReference type="ARBA" id="ARBA00006656"/>
    </source>
</evidence>
<feature type="chain" id="PRO_5025046581" description="TGF-beta family profile domain-containing protein" evidence="7">
    <location>
        <begin position="20"/>
        <end position="392"/>
    </location>
</feature>
<dbReference type="Gene3D" id="2.60.120.970">
    <property type="match status" value="1"/>
</dbReference>
<dbReference type="PROSITE" id="PS51362">
    <property type="entry name" value="TGF_BETA_2"/>
    <property type="match status" value="1"/>
</dbReference>
<comment type="subcellular location">
    <subcellularLocation>
        <location evidence="1">Secreted</location>
    </subcellularLocation>
</comment>
<dbReference type="OrthoDB" id="5948587at2759"/>
<evidence type="ECO:0000259" key="8">
    <source>
        <dbReference type="PROSITE" id="PS51362"/>
    </source>
</evidence>
<feature type="domain" description="TGF-beta family profile" evidence="8">
    <location>
        <begin position="281"/>
        <end position="392"/>
    </location>
</feature>
<dbReference type="InterPro" id="IPR017948">
    <property type="entry name" value="TGFb_CS"/>
</dbReference>
<dbReference type="Pfam" id="PF00688">
    <property type="entry name" value="TGFb_propeptide"/>
    <property type="match status" value="1"/>
</dbReference>
<dbReference type="InterPro" id="IPR015615">
    <property type="entry name" value="TGF-beta-rel"/>
</dbReference>
<dbReference type="InterPro" id="IPR001839">
    <property type="entry name" value="TGF-b_C"/>
</dbReference>
<dbReference type="InterPro" id="IPR001111">
    <property type="entry name" value="TGF-b_propeptide"/>
</dbReference>
<dbReference type="GO" id="GO:0008083">
    <property type="term" value="F:growth factor activity"/>
    <property type="evidence" value="ECO:0007669"/>
    <property type="project" value="UniProtKB-KW"/>
</dbReference>
<dbReference type="PANTHER" id="PTHR11848:SF262">
    <property type="entry name" value="LD29161P"/>
    <property type="match status" value="1"/>
</dbReference>
<dbReference type="GO" id="GO:0005125">
    <property type="term" value="F:cytokine activity"/>
    <property type="evidence" value="ECO:0007669"/>
    <property type="project" value="TreeGrafter"/>
</dbReference>
<keyword evidence="10" id="KW-1185">Reference proteome</keyword>